<organism evidence="2 3">
    <name type="scientific">Rubus argutus</name>
    <name type="common">Southern blackberry</name>
    <dbReference type="NCBI Taxonomy" id="59490"/>
    <lineage>
        <taxon>Eukaryota</taxon>
        <taxon>Viridiplantae</taxon>
        <taxon>Streptophyta</taxon>
        <taxon>Embryophyta</taxon>
        <taxon>Tracheophyta</taxon>
        <taxon>Spermatophyta</taxon>
        <taxon>Magnoliopsida</taxon>
        <taxon>eudicotyledons</taxon>
        <taxon>Gunneridae</taxon>
        <taxon>Pentapetalae</taxon>
        <taxon>rosids</taxon>
        <taxon>fabids</taxon>
        <taxon>Rosales</taxon>
        <taxon>Rosaceae</taxon>
        <taxon>Rosoideae</taxon>
        <taxon>Rosoideae incertae sedis</taxon>
        <taxon>Rubus</taxon>
    </lineage>
</organism>
<gene>
    <name evidence="2" type="ORF">M0R45_001030</name>
</gene>
<feature type="compositionally biased region" description="Basic and acidic residues" evidence="1">
    <location>
        <begin position="74"/>
        <end position="86"/>
    </location>
</feature>
<dbReference type="EMBL" id="JBEDUW010000215">
    <property type="protein sequence ID" value="KAK9903703.1"/>
    <property type="molecule type" value="Genomic_DNA"/>
</dbReference>
<reference evidence="2 3" key="1">
    <citation type="journal article" date="2023" name="G3 (Bethesda)">
        <title>A chromosome-length genome assembly and annotation of blackberry (Rubus argutus, cv. 'Hillquist').</title>
        <authorList>
            <person name="Bruna T."/>
            <person name="Aryal R."/>
            <person name="Dudchenko O."/>
            <person name="Sargent D.J."/>
            <person name="Mead D."/>
            <person name="Buti M."/>
            <person name="Cavallini A."/>
            <person name="Hytonen T."/>
            <person name="Andres J."/>
            <person name="Pham M."/>
            <person name="Weisz D."/>
            <person name="Mascagni F."/>
            <person name="Usai G."/>
            <person name="Natali L."/>
            <person name="Bassil N."/>
            <person name="Fernandez G.E."/>
            <person name="Lomsadze A."/>
            <person name="Armour M."/>
            <person name="Olukolu B."/>
            <person name="Poorten T."/>
            <person name="Britton C."/>
            <person name="Davik J."/>
            <person name="Ashrafi H."/>
            <person name="Aiden E.L."/>
            <person name="Borodovsky M."/>
            <person name="Worthington M."/>
        </authorList>
    </citation>
    <scope>NUCLEOTIDE SEQUENCE [LARGE SCALE GENOMIC DNA]</scope>
    <source>
        <strain evidence="2">PI 553951</strain>
    </source>
</reference>
<evidence type="ECO:0000313" key="2">
    <source>
        <dbReference type="EMBL" id="KAK9903703.1"/>
    </source>
</evidence>
<evidence type="ECO:0000256" key="1">
    <source>
        <dbReference type="SAM" id="MobiDB-lite"/>
    </source>
</evidence>
<sequence length="86" mass="9751">MFVMSTGKVRLILVSDREYVMEKGQLPIRGVKGSFWPFGKGECYNGGDQDYDRPRGNGLYRPKGAGKTVTNRSNHQEMDNIHRSTN</sequence>
<proteinExistence type="predicted"/>
<dbReference type="Proteomes" id="UP001457282">
    <property type="component" value="Unassembled WGS sequence"/>
</dbReference>
<keyword evidence="3" id="KW-1185">Reference proteome</keyword>
<evidence type="ECO:0000313" key="3">
    <source>
        <dbReference type="Proteomes" id="UP001457282"/>
    </source>
</evidence>
<protein>
    <submittedName>
        <fullName evidence="2">Uncharacterized protein</fullName>
    </submittedName>
</protein>
<dbReference type="AlphaFoldDB" id="A0AAW1VJ24"/>
<name>A0AAW1VJ24_RUBAR</name>
<accession>A0AAW1VJ24</accession>
<feature type="region of interest" description="Disordered" evidence="1">
    <location>
        <begin position="46"/>
        <end position="86"/>
    </location>
</feature>
<comment type="caution">
    <text evidence="2">The sequence shown here is derived from an EMBL/GenBank/DDBJ whole genome shotgun (WGS) entry which is preliminary data.</text>
</comment>